<comment type="caution">
    <text evidence="2">The sequence shown here is derived from an EMBL/GenBank/DDBJ whole genome shotgun (WGS) entry which is preliminary data.</text>
</comment>
<feature type="transmembrane region" description="Helical" evidence="1">
    <location>
        <begin position="377"/>
        <end position="395"/>
    </location>
</feature>
<evidence type="ECO:0000313" key="3">
    <source>
        <dbReference type="Proteomes" id="UP000050360"/>
    </source>
</evidence>
<protein>
    <submittedName>
        <fullName evidence="2">Uncharacterized protein</fullName>
    </submittedName>
</protein>
<keyword evidence="1" id="KW-1133">Transmembrane helix</keyword>
<evidence type="ECO:0000313" key="2">
    <source>
        <dbReference type="EMBL" id="KPQ45199.1"/>
    </source>
</evidence>
<dbReference type="PANTHER" id="PTHR35902:SF3">
    <property type="entry name" value="NPCBM-ASSOCIATED, NEW3 DOMAIN OF ALPHA-GALACTOSIDASE"/>
    <property type="match status" value="1"/>
</dbReference>
<proteinExistence type="predicted"/>
<keyword evidence="1" id="KW-0472">Membrane</keyword>
<dbReference type="AlphaFoldDB" id="A0A0P7ZLW6"/>
<gene>
    <name evidence="2" type="ORF">MPEBLZ_00221</name>
</gene>
<sequence>MRKYIITLFLILAFVINVQADPFNVTTVLSAPHLTPGDRNIGLEFTIQNDQDTSLSNVKTYLFLRYPFSASYSPNNKLGEINNPGYLISAGGSGDEYTPYFDLMPHMSRKTFFKIDIDRDAKYGVYDLPYTIFYDNKEYNGKITLTIKGETLIEIKNVSVASNNSQVEPGEVFKIQISLENVGDNEIKWLKISLNPEDKALIPLSSDSELIFKDMPQGSQKNSEIWFSLEKDAAIKNYPIDLELKYLDERGIEYNESKLVGIIASGRANMDIAKKITEPARLMENQPFTLNIKIENTGTGDAKGVMARLESALSGDNLAYLGEIKKDDYSNALFTLDADSSGKQNGVLHITFEDDFGKHEIQKDMIIVVNPAESQNLLPILIGIIAIAAIIFYLVKRKH</sequence>
<evidence type="ECO:0000256" key="1">
    <source>
        <dbReference type="SAM" id="Phobius"/>
    </source>
</evidence>
<accession>A0A0P7ZLW6</accession>
<reference evidence="2 3" key="1">
    <citation type="submission" date="2015-09" db="EMBL/GenBank/DDBJ databases">
        <title>A metagenomics-based metabolic model of nitrate-dependent anaerobic oxidation of methane by Methanoperedens-like archaea.</title>
        <authorList>
            <person name="Arshad A."/>
            <person name="Speth D.R."/>
            <person name="De Graaf R.M."/>
            <person name="Op Den Camp H.J."/>
            <person name="Jetten M.S."/>
            <person name="Welte C.U."/>
        </authorList>
    </citation>
    <scope>NUCLEOTIDE SEQUENCE [LARGE SCALE GENOMIC DNA]</scope>
</reference>
<dbReference type="EMBL" id="LKCM01000018">
    <property type="protein sequence ID" value="KPQ45199.1"/>
    <property type="molecule type" value="Genomic_DNA"/>
</dbReference>
<dbReference type="Proteomes" id="UP000050360">
    <property type="component" value="Unassembled WGS sequence"/>
</dbReference>
<dbReference type="PANTHER" id="PTHR35902">
    <property type="entry name" value="S-LAYER DOMAIN-LIKE PROTEIN-RELATED"/>
    <property type="match status" value="1"/>
</dbReference>
<keyword evidence="1" id="KW-0812">Transmembrane</keyword>
<name>A0A0P7ZLW6_9EURY</name>
<organism evidence="2 3">
    <name type="scientific">Candidatus Methanoperedens nitratireducens</name>
    <dbReference type="NCBI Taxonomy" id="1392998"/>
    <lineage>
        <taxon>Archaea</taxon>
        <taxon>Methanobacteriati</taxon>
        <taxon>Methanobacteriota</taxon>
        <taxon>Stenosarchaea group</taxon>
        <taxon>Methanomicrobia</taxon>
        <taxon>Methanosarcinales</taxon>
        <taxon>ANME-2 cluster</taxon>
        <taxon>Candidatus Methanoperedentaceae</taxon>
        <taxon>Candidatus Methanoperedens</taxon>
    </lineage>
</organism>